<dbReference type="Pfam" id="PF12874">
    <property type="entry name" value="zf-met"/>
    <property type="match status" value="5"/>
</dbReference>
<reference evidence="5" key="2">
    <citation type="submission" date="2013-12" db="EMBL/GenBank/DDBJ databases">
        <authorList>
            <person name="Yu Y."/>
            <person name="Lee S."/>
            <person name="de Baynast K."/>
            <person name="Wissotski M."/>
            <person name="Liu L."/>
            <person name="Talag J."/>
            <person name="Goicoechea J."/>
            <person name="Angelova A."/>
            <person name="Jetty R."/>
            <person name="Kudrna D."/>
            <person name="Golser W."/>
            <person name="Rivera L."/>
            <person name="Zhang J."/>
            <person name="Wing R."/>
        </authorList>
    </citation>
    <scope>NUCLEOTIDE SEQUENCE</scope>
</reference>
<feature type="domain" description="U1-type" evidence="3">
    <location>
        <begin position="309"/>
        <end position="340"/>
    </location>
</feature>
<dbReference type="Gramene" id="LPERR09G07460.1">
    <property type="protein sequence ID" value="LPERR09G07460.1"/>
    <property type="gene ID" value="LPERR09G07460"/>
</dbReference>
<feature type="region of interest" description="Disordered" evidence="1">
    <location>
        <begin position="184"/>
        <end position="207"/>
    </location>
</feature>
<evidence type="ECO:0008006" key="6">
    <source>
        <dbReference type="Google" id="ProtNLM"/>
    </source>
</evidence>
<feature type="domain" description="C2H2-type" evidence="2">
    <location>
        <begin position="218"/>
        <end position="242"/>
    </location>
</feature>
<dbReference type="GO" id="GO:0003676">
    <property type="term" value="F:nucleic acid binding"/>
    <property type="evidence" value="ECO:0007669"/>
    <property type="project" value="InterPro"/>
</dbReference>
<keyword evidence="5" id="KW-1185">Reference proteome</keyword>
<sequence>MDFANDGVRLEQIRGAGDPMVVVRDALRSQLQQDRLRQDIIALELAKIERAIALRNASASPSLTPKSQAAAKKTAAIETTQPMKPSVQKPMSPSAWSCAVCKVQTTSERNLRDHCGGQKHQAKVEELEKRTKAMAGQKAKTTAKPKAHAARWSCSICQVTCTGEWDFDVHLKGQKHQANTQALLEQSKKKSSGNSEAHKAKLQASNVSNRAEKEAATWICLVCDAHCTCESDLANHLMGKRHQLNVQAMNTSDGRSSDCSSSRSVTSEMMNEQDALYFCTICSLKCSCEKMLADHLTGKKHLKQEADLLFCEFCKLQCNSEKMLVHHRTGKKHQAKLDKILQAKLNA</sequence>
<dbReference type="GO" id="GO:0008270">
    <property type="term" value="F:zinc ion binding"/>
    <property type="evidence" value="ECO:0007669"/>
    <property type="project" value="InterPro"/>
</dbReference>
<evidence type="ECO:0000313" key="5">
    <source>
        <dbReference type="Proteomes" id="UP000032180"/>
    </source>
</evidence>
<organism evidence="4 5">
    <name type="scientific">Leersia perrieri</name>
    <dbReference type="NCBI Taxonomy" id="77586"/>
    <lineage>
        <taxon>Eukaryota</taxon>
        <taxon>Viridiplantae</taxon>
        <taxon>Streptophyta</taxon>
        <taxon>Embryophyta</taxon>
        <taxon>Tracheophyta</taxon>
        <taxon>Spermatophyta</taxon>
        <taxon>Magnoliopsida</taxon>
        <taxon>Liliopsida</taxon>
        <taxon>Poales</taxon>
        <taxon>Poaceae</taxon>
        <taxon>BOP clade</taxon>
        <taxon>Oryzoideae</taxon>
        <taxon>Oryzeae</taxon>
        <taxon>Oryzinae</taxon>
        <taxon>Leersia</taxon>
    </lineage>
</organism>
<dbReference type="AlphaFoldDB" id="A0A0D9XDU6"/>
<evidence type="ECO:0000256" key="1">
    <source>
        <dbReference type="SAM" id="MobiDB-lite"/>
    </source>
</evidence>
<reference evidence="4 5" key="1">
    <citation type="submission" date="2012-08" db="EMBL/GenBank/DDBJ databases">
        <title>Oryza genome evolution.</title>
        <authorList>
            <person name="Wing R.A."/>
        </authorList>
    </citation>
    <scope>NUCLEOTIDE SEQUENCE</scope>
</reference>
<feature type="domain" description="C2H2-type" evidence="2">
    <location>
        <begin position="96"/>
        <end position="120"/>
    </location>
</feature>
<dbReference type="PANTHER" id="PTHR47487">
    <property type="entry name" value="OS06G0651300 PROTEIN-RELATED"/>
    <property type="match status" value="1"/>
</dbReference>
<feature type="domain" description="C2H2-type" evidence="2">
    <location>
        <begin position="152"/>
        <end position="176"/>
    </location>
</feature>
<feature type="domain" description="C2H2-type" evidence="2">
    <location>
        <begin position="277"/>
        <end position="301"/>
    </location>
</feature>
<dbReference type="eggNOG" id="KOG2186">
    <property type="taxonomic scope" value="Eukaryota"/>
</dbReference>
<feature type="domain" description="U1-type" evidence="3">
    <location>
        <begin position="93"/>
        <end position="127"/>
    </location>
</feature>
<reference evidence="4" key="3">
    <citation type="submission" date="2015-04" db="UniProtKB">
        <authorList>
            <consortium name="EnsemblPlants"/>
        </authorList>
    </citation>
    <scope>IDENTIFICATION</scope>
</reference>
<dbReference type="SMART" id="SM00451">
    <property type="entry name" value="ZnF_U1"/>
    <property type="match status" value="5"/>
</dbReference>
<evidence type="ECO:0000313" key="4">
    <source>
        <dbReference type="EnsemblPlants" id="LPERR09G07460.1"/>
    </source>
</evidence>
<feature type="domain" description="C2H2-type" evidence="2">
    <location>
        <begin position="309"/>
        <end position="333"/>
    </location>
</feature>
<dbReference type="Gene3D" id="3.30.160.60">
    <property type="entry name" value="Classic Zinc Finger"/>
    <property type="match status" value="5"/>
</dbReference>
<proteinExistence type="predicted"/>
<protein>
    <recommendedName>
        <fullName evidence="6">C2H2-type domain-containing protein</fullName>
    </recommendedName>
</protein>
<dbReference type="STRING" id="77586.A0A0D9XDU6"/>
<dbReference type="EnsemblPlants" id="LPERR09G07460.1">
    <property type="protein sequence ID" value="LPERR09G07460.1"/>
    <property type="gene ID" value="LPERR09G07460"/>
</dbReference>
<feature type="domain" description="U1-type" evidence="3">
    <location>
        <begin position="215"/>
        <end position="249"/>
    </location>
</feature>
<dbReference type="Proteomes" id="UP000032180">
    <property type="component" value="Chromosome 9"/>
</dbReference>
<feature type="domain" description="U1-type" evidence="3">
    <location>
        <begin position="149"/>
        <end position="183"/>
    </location>
</feature>
<dbReference type="SUPFAM" id="SSF57667">
    <property type="entry name" value="beta-beta-alpha zinc fingers"/>
    <property type="match status" value="5"/>
</dbReference>
<dbReference type="InterPro" id="IPR003604">
    <property type="entry name" value="Matrin/U1-like-C_Znf_C2H2"/>
</dbReference>
<evidence type="ECO:0000259" key="2">
    <source>
        <dbReference type="SMART" id="SM00355"/>
    </source>
</evidence>
<accession>A0A0D9XDU6</accession>
<dbReference type="PANTHER" id="PTHR47487:SF9">
    <property type="entry name" value="OS09G0421700 PROTEIN"/>
    <property type="match status" value="1"/>
</dbReference>
<evidence type="ECO:0000259" key="3">
    <source>
        <dbReference type="SMART" id="SM00451"/>
    </source>
</evidence>
<dbReference type="InterPro" id="IPR036236">
    <property type="entry name" value="Znf_C2H2_sf"/>
</dbReference>
<dbReference type="SMART" id="SM00355">
    <property type="entry name" value="ZnF_C2H2"/>
    <property type="match status" value="5"/>
</dbReference>
<dbReference type="InterPro" id="IPR013087">
    <property type="entry name" value="Znf_C2H2_type"/>
</dbReference>
<name>A0A0D9XDU6_9ORYZ</name>
<feature type="domain" description="U1-type" evidence="3">
    <location>
        <begin position="274"/>
        <end position="308"/>
    </location>
</feature>
<dbReference type="HOGENOM" id="CLU_022290_0_0_1"/>